<sequence length="73" mass="7883">MHVECDARRRYSSDGKLPICLAVFCKALARGQFPKSACLLLPRAGCAPPPPPPPGRSSPRRPKVGAHTQVHRA</sequence>
<evidence type="ECO:0000313" key="2">
    <source>
        <dbReference type="EMBL" id="GIX82255.1"/>
    </source>
</evidence>
<proteinExistence type="predicted"/>
<keyword evidence="3" id="KW-1185">Reference proteome</keyword>
<dbReference type="Proteomes" id="UP001054945">
    <property type="component" value="Unassembled WGS sequence"/>
</dbReference>
<evidence type="ECO:0000313" key="3">
    <source>
        <dbReference type="Proteomes" id="UP001054945"/>
    </source>
</evidence>
<name>A0AAV4NBV2_CAEEX</name>
<reference evidence="2 3" key="1">
    <citation type="submission" date="2021-06" db="EMBL/GenBank/DDBJ databases">
        <title>Caerostris extrusa draft genome.</title>
        <authorList>
            <person name="Kono N."/>
            <person name="Arakawa K."/>
        </authorList>
    </citation>
    <scope>NUCLEOTIDE SEQUENCE [LARGE SCALE GENOMIC DNA]</scope>
</reference>
<feature type="region of interest" description="Disordered" evidence="1">
    <location>
        <begin position="49"/>
        <end position="73"/>
    </location>
</feature>
<dbReference type="AlphaFoldDB" id="A0AAV4NBV2"/>
<accession>A0AAV4NBV2</accession>
<feature type="compositionally biased region" description="Basic residues" evidence="1">
    <location>
        <begin position="58"/>
        <end position="73"/>
    </location>
</feature>
<comment type="caution">
    <text evidence="2">The sequence shown here is derived from an EMBL/GenBank/DDBJ whole genome shotgun (WGS) entry which is preliminary data.</text>
</comment>
<protein>
    <submittedName>
        <fullName evidence="2">Uncharacterized protein</fullName>
    </submittedName>
</protein>
<gene>
    <name evidence="2" type="ORF">CEXT_678991</name>
</gene>
<evidence type="ECO:0000256" key="1">
    <source>
        <dbReference type="SAM" id="MobiDB-lite"/>
    </source>
</evidence>
<organism evidence="2 3">
    <name type="scientific">Caerostris extrusa</name>
    <name type="common">Bark spider</name>
    <name type="synonym">Caerostris bankana</name>
    <dbReference type="NCBI Taxonomy" id="172846"/>
    <lineage>
        <taxon>Eukaryota</taxon>
        <taxon>Metazoa</taxon>
        <taxon>Ecdysozoa</taxon>
        <taxon>Arthropoda</taxon>
        <taxon>Chelicerata</taxon>
        <taxon>Arachnida</taxon>
        <taxon>Araneae</taxon>
        <taxon>Araneomorphae</taxon>
        <taxon>Entelegynae</taxon>
        <taxon>Araneoidea</taxon>
        <taxon>Araneidae</taxon>
        <taxon>Caerostris</taxon>
    </lineage>
</organism>
<dbReference type="EMBL" id="BPLR01003217">
    <property type="protein sequence ID" value="GIX82255.1"/>
    <property type="molecule type" value="Genomic_DNA"/>
</dbReference>